<keyword evidence="4" id="KW-0479">Metal-binding</keyword>
<evidence type="ECO:0000313" key="11">
    <source>
        <dbReference type="EMBL" id="KAK7500468.1"/>
    </source>
</evidence>
<keyword evidence="5 8" id="KW-0863">Zinc-finger</keyword>
<evidence type="ECO:0000256" key="9">
    <source>
        <dbReference type="SAM" id="MobiDB-lite"/>
    </source>
</evidence>
<dbReference type="InterPro" id="IPR013083">
    <property type="entry name" value="Znf_RING/FYVE/PHD"/>
</dbReference>
<dbReference type="PANTHER" id="PTHR22937">
    <property type="entry name" value="E3 UBIQUITIN-PROTEIN LIGASE RNF165"/>
    <property type="match status" value="1"/>
</dbReference>
<keyword evidence="3" id="KW-0808">Transferase</keyword>
<evidence type="ECO:0000256" key="6">
    <source>
        <dbReference type="ARBA" id="ARBA00022786"/>
    </source>
</evidence>
<dbReference type="InterPro" id="IPR001841">
    <property type="entry name" value="Znf_RING"/>
</dbReference>
<feature type="compositionally biased region" description="Polar residues" evidence="9">
    <location>
        <begin position="430"/>
        <end position="439"/>
    </location>
</feature>
<dbReference type="GO" id="GO:0008270">
    <property type="term" value="F:zinc ion binding"/>
    <property type="evidence" value="ECO:0007669"/>
    <property type="project" value="UniProtKB-KW"/>
</dbReference>
<dbReference type="GO" id="GO:0061630">
    <property type="term" value="F:ubiquitin protein ligase activity"/>
    <property type="evidence" value="ECO:0007669"/>
    <property type="project" value="UniProtKB-EC"/>
</dbReference>
<comment type="catalytic activity">
    <reaction evidence="1">
        <text>S-ubiquitinyl-[E2 ubiquitin-conjugating enzyme]-L-cysteine + [acceptor protein]-L-lysine = [E2 ubiquitin-conjugating enzyme]-L-cysteine + N(6)-ubiquitinyl-[acceptor protein]-L-lysine.</text>
        <dbReference type="EC" id="2.3.2.27"/>
    </reaction>
</comment>
<dbReference type="Proteomes" id="UP001519460">
    <property type="component" value="Unassembled WGS sequence"/>
</dbReference>
<evidence type="ECO:0000256" key="2">
    <source>
        <dbReference type="ARBA" id="ARBA00012483"/>
    </source>
</evidence>
<dbReference type="SUPFAM" id="SSF57850">
    <property type="entry name" value="RING/U-box"/>
    <property type="match status" value="1"/>
</dbReference>
<feature type="compositionally biased region" description="Polar residues" evidence="9">
    <location>
        <begin position="321"/>
        <end position="333"/>
    </location>
</feature>
<evidence type="ECO:0000259" key="10">
    <source>
        <dbReference type="PROSITE" id="PS50089"/>
    </source>
</evidence>
<comment type="caution">
    <text evidence="11">The sequence shown here is derived from an EMBL/GenBank/DDBJ whole genome shotgun (WGS) entry which is preliminary data.</text>
</comment>
<dbReference type="EMBL" id="JACVVK020000037">
    <property type="protein sequence ID" value="KAK7500468.1"/>
    <property type="molecule type" value="Genomic_DNA"/>
</dbReference>
<name>A0ABD0LLX4_9CAEN</name>
<evidence type="ECO:0000256" key="8">
    <source>
        <dbReference type="PROSITE-ProRule" id="PRU00175"/>
    </source>
</evidence>
<keyword evidence="6" id="KW-0833">Ubl conjugation pathway</keyword>
<proteinExistence type="predicted"/>
<dbReference type="EC" id="2.3.2.27" evidence="2"/>
<dbReference type="PANTHER" id="PTHR22937:SF65">
    <property type="entry name" value="E3 UBIQUITIN-PROTEIN LIGASE ARK2C"/>
    <property type="match status" value="1"/>
</dbReference>
<dbReference type="InterPro" id="IPR045191">
    <property type="entry name" value="MBR1/2-like"/>
</dbReference>
<reference evidence="11 12" key="1">
    <citation type="journal article" date="2023" name="Sci. Data">
        <title>Genome assembly of the Korean intertidal mud-creeper Batillaria attramentaria.</title>
        <authorList>
            <person name="Patra A.K."/>
            <person name="Ho P.T."/>
            <person name="Jun S."/>
            <person name="Lee S.J."/>
            <person name="Kim Y."/>
            <person name="Won Y.J."/>
        </authorList>
    </citation>
    <scope>NUCLEOTIDE SEQUENCE [LARGE SCALE GENOMIC DNA]</scope>
    <source>
        <strain evidence="11">Wonlab-2016</strain>
    </source>
</reference>
<evidence type="ECO:0000256" key="7">
    <source>
        <dbReference type="ARBA" id="ARBA00022833"/>
    </source>
</evidence>
<evidence type="ECO:0000313" key="12">
    <source>
        <dbReference type="Proteomes" id="UP001519460"/>
    </source>
</evidence>
<feature type="region of interest" description="Disordered" evidence="9">
    <location>
        <begin position="321"/>
        <end position="343"/>
    </location>
</feature>
<keyword evidence="7" id="KW-0862">Zinc</keyword>
<feature type="region of interest" description="Disordered" evidence="9">
    <location>
        <begin position="188"/>
        <end position="208"/>
    </location>
</feature>
<dbReference type="Gene3D" id="3.30.40.10">
    <property type="entry name" value="Zinc/RING finger domain, C3HC4 (zinc finger)"/>
    <property type="match status" value="1"/>
</dbReference>
<feature type="domain" description="RING-type" evidence="10">
    <location>
        <begin position="639"/>
        <end position="680"/>
    </location>
</feature>
<dbReference type="SMART" id="SM00184">
    <property type="entry name" value="RING"/>
    <property type="match status" value="1"/>
</dbReference>
<dbReference type="AlphaFoldDB" id="A0ABD0LLX4"/>
<keyword evidence="12" id="KW-1185">Reference proteome</keyword>
<evidence type="ECO:0000256" key="3">
    <source>
        <dbReference type="ARBA" id="ARBA00022679"/>
    </source>
</evidence>
<evidence type="ECO:0000256" key="4">
    <source>
        <dbReference type="ARBA" id="ARBA00022723"/>
    </source>
</evidence>
<feature type="compositionally biased region" description="Polar residues" evidence="9">
    <location>
        <begin position="43"/>
        <end position="60"/>
    </location>
</feature>
<feature type="region of interest" description="Disordered" evidence="9">
    <location>
        <begin position="430"/>
        <end position="455"/>
    </location>
</feature>
<feature type="region of interest" description="Disordered" evidence="9">
    <location>
        <begin position="33"/>
        <end position="156"/>
    </location>
</feature>
<protein>
    <recommendedName>
        <fullName evidence="2">RING-type E3 ubiquitin transferase</fullName>
        <ecNumber evidence="2">2.3.2.27</ecNumber>
    </recommendedName>
</protein>
<feature type="compositionally biased region" description="Basic and acidic residues" evidence="9">
    <location>
        <begin position="117"/>
        <end position="130"/>
    </location>
</feature>
<sequence length="689" mass="74461">MNPVSVISSLEVFINTRSYSLIAVSHTILSHGSEQTMDDPEQMTDNGISLPQSRTVTSGRGQSGRMNGVEHCQASRASAIGTTSQDWRASDDDADDFEERSSFRSSASCRMKRTRKKDCLHPAARDESGKRPQNISCGESVKKFSPKGKATGLGSCEQANSGELLRNGLSAGNSSNLPGVVWNAQQEKQVRADSSEGRGKLGSGANAAGSYTQVQSDNWIGWPSDSESDSDTAERFDAIASSLATGQIASKKYKNDGIIHNAAEIKEKEKNLLKQAVLESGDSGGNAAVGFNKRHTAEKNYRKNDECVIIHEDTVNVNAASSAGNGFSKSQASRVPPRRQSSDCMIVDSPQSPATNHFGHSLSAMDSTASSENQVERARNDFGSFDDGDDSLLCAIDLEADDAGQTSPVCTASAMDDSIQLLGYSDNDNFASFGEQNPSPGRLRQRGTAAPHSTFSPSLDFSMTDFIVDDEISSTSHPHEQTSGSFGASAFETPDVELVGFESPSRNDCVQVPGMPPMTDEEYARFLQHHDAVGGNQEIKGGLHPYHHLGRDEEDILLTVIMLMSPAYSVAAGLDDSLGPPHLYPDTSMSGDDSYEENLRLQEAIGDVKSKAMPRDLVLHLPTHTYTAAEAAASTKKECHICMCHYDEGETERVLPCFHTFHVKCIDKWFEMQATCPVCRESAMPGHNM</sequence>
<dbReference type="PROSITE" id="PS50089">
    <property type="entry name" value="ZF_RING_2"/>
    <property type="match status" value="1"/>
</dbReference>
<dbReference type="Pfam" id="PF13639">
    <property type="entry name" value="zf-RING_2"/>
    <property type="match status" value="1"/>
</dbReference>
<accession>A0ABD0LLX4</accession>
<gene>
    <name evidence="11" type="ORF">BaRGS_00008375</name>
</gene>
<evidence type="ECO:0000256" key="1">
    <source>
        <dbReference type="ARBA" id="ARBA00000900"/>
    </source>
</evidence>
<organism evidence="11 12">
    <name type="scientific">Batillaria attramentaria</name>
    <dbReference type="NCBI Taxonomy" id="370345"/>
    <lineage>
        <taxon>Eukaryota</taxon>
        <taxon>Metazoa</taxon>
        <taxon>Spiralia</taxon>
        <taxon>Lophotrochozoa</taxon>
        <taxon>Mollusca</taxon>
        <taxon>Gastropoda</taxon>
        <taxon>Caenogastropoda</taxon>
        <taxon>Sorbeoconcha</taxon>
        <taxon>Cerithioidea</taxon>
        <taxon>Batillariidae</taxon>
        <taxon>Batillaria</taxon>
    </lineage>
</organism>
<evidence type="ECO:0000256" key="5">
    <source>
        <dbReference type="ARBA" id="ARBA00022771"/>
    </source>
</evidence>
<feature type="compositionally biased region" description="Basic and acidic residues" evidence="9">
    <location>
        <begin position="188"/>
        <end position="199"/>
    </location>
</feature>